<evidence type="ECO:0000259" key="15">
    <source>
        <dbReference type="Pfam" id="PF17753"/>
    </source>
</evidence>
<dbReference type="RefSeq" id="WP_122977930.1">
    <property type="nucleotide sequence ID" value="NZ_BOMX01000133.1"/>
</dbReference>
<feature type="domain" description="Glycoside hydrolase family 2 catalytic" evidence="14">
    <location>
        <begin position="312"/>
        <end position="468"/>
    </location>
</feature>
<dbReference type="InterPro" id="IPR017853">
    <property type="entry name" value="GH"/>
</dbReference>
<evidence type="ECO:0000256" key="11">
    <source>
        <dbReference type="ARBA" id="ARBA00023295"/>
    </source>
</evidence>
<keyword evidence="18" id="KW-1185">Reference proteome</keyword>
<evidence type="ECO:0000256" key="12">
    <source>
        <dbReference type="ARBA" id="ARBA00032581"/>
    </source>
</evidence>
<dbReference type="Gene3D" id="2.60.120.260">
    <property type="entry name" value="Galactose-binding domain-like"/>
    <property type="match status" value="1"/>
</dbReference>
<evidence type="ECO:0000256" key="8">
    <source>
        <dbReference type="ARBA" id="ARBA00022801"/>
    </source>
</evidence>
<evidence type="ECO:0000256" key="9">
    <source>
        <dbReference type="ARBA" id="ARBA00023157"/>
    </source>
</evidence>
<evidence type="ECO:0000259" key="14">
    <source>
        <dbReference type="Pfam" id="PF02836"/>
    </source>
</evidence>
<dbReference type="InterPro" id="IPR036156">
    <property type="entry name" value="Beta-gal/glucu_dom_sf"/>
</dbReference>
<sequence>MIRTELHSGWTVRAAGGPVPDGIAAVPVPATVPGTVHTDLLAAELIPDPYLGENEAALVWFHRSSWLYETALQAAPAAPGERVDLVFDGLDTVATITLDGAELGRTANMHRGYRFDVRDRLRGAAVPLSVRFDSALEYAEQVQKVLGERPRPYPHPFNAVRKMACSFGWDWGPDLQTAGIWKPVRLERWRVARLASVRPLATLDGSTGRLVVHVDVERSGLGVDGPLVAEVRVGDHVGQIPLRAGETSGMTEIAVPDAPVWWPVGHGDQPLARVDVLLRDDTGELDAHHARVGFRTITLDETPDEIGSAFTLVVNGKPIFVRGLNWIPEDHLLTRLTRDVYAAAIGRAVDANANLLRVWGGGIYESDDFYDLCDELGVLVWQDFPLACAAYAEEEPIRSEILAEARQNIARLAPHPSLALWNGGNENIWGHEDWDWKAALGGMSWGARYYYEDFPALLAALDPTRPYHPGSPSSPGHDPEAVHPNDDRYGTRHEWEAWNRQDYTYHANFLPRFCSEFGWQAPPTWSTLRESLAAEDFDRESPAFLAHQKAEDGNGKLDRGIARHMRVPADFAEWHWATQLTQARATAYAVAHLRGHAPRTTGSVLWQLNDCWPVTSWAVVDGAGRRKPAWYALRRGYAPRLLAFRVEDGRPVLVAVNDTDQPWRGTVRLRRVAFDGTPSAGADAALVVAPRAVSVLRPAPDLVTAADPAREVLVADMDALRATHLFAEDFDLAYDPAALSADIRPAEGGYSITVTATSFARDVALLVDKIDPDAVVDDMLVDLLAGESHTFHVRTAWADPQAFRSPAVLRSANALAAPAGA</sequence>
<evidence type="ECO:0000256" key="5">
    <source>
        <dbReference type="ARBA" id="ARBA00012754"/>
    </source>
</evidence>
<evidence type="ECO:0000259" key="16">
    <source>
        <dbReference type="Pfam" id="PF22666"/>
    </source>
</evidence>
<comment type="similarity">
    <text evidence="3">Belongs to the glycosyl hydrolase 2 family.</text>
</comment>
<feature type="region of interest" description="Disordered" evidence="13">
    <location>
        <begin position="465"/>
        <end position="488"/>
    </location>
</feature>
<dbReference type="InterPro" id="IPR008979">
    <property type="entry name" value="Galactose-bd-like_sf"/>
</dbReference>
<comment type="subunit">
    <text evidence="4">Monomer.</text>
</comment>
<comment type="caution">
    <text evidence="17">The sequence shown here is derived from an EMBL/GenBank/DDBJ whole genome shotgun (WGS) entry which is preliminary data.</text>
</comment>
<evidence type="ECO:0000313" key="17">
    <source>
        <dbReference type="EMBL" id="TWG24886.1"/>
    </source>
</evidence>
<organism evidence="17 18">
    <name type="scientific">Actinoplanes teichomyceticus</name>
    <dbReference type="NCBI Taxonomy" id="1867"/>
    <lineage>
        <taxon>Bacteria</taxon>
        <taxon>Bacillati</taxon>
        <taxon>Actinomycetota</taxon>
        <taxon>Actinomycetes</taxon>
        <taxon>Micromonosporales</taxon>
        <taxon>Micromonosporaceae</taxon>
        <taxon>Actinoplanes</taxon>
    </lineage>
</organism>
<feature type="domain" description="Beta-mannosidase Ig-fold" evidence="15">
    <location>
        <begin position="737"/>
        <end position="811"/>
    </location>
</feature>
<dbReference type="GO" id="GO:0005975">
    <property type="term" value="P:carbohydrate metabolic process"/>
    <property type="evidence" value="ECO:0007669"/>
    <property type="project" value="InterPro"/>
</dbReference>
<dbReference type="SUPFAM" id="SSF49303">
    <property type="entry name" value="beta-Galactosidase/glucuronidase domain"/>
    <property type="match status" value="1"/>
</dbReference>
<dbReference type="Gene3D" id="2.60.40.10">
    <property type="entry name" value="Immunoglobulins"/>
    <property type="match status" value="2"/>
</dbReference>
<dbReference type="InterPro" id="IPR054593">
    <property type="entry name" value="Beta-mannosidase-like_N2"/>
</dbReference>
<dbReference type="Gene3D" id="3.20.20.80">
    <property type="entry name" value="Glycosidases"/>
    <property type="match status" value="1"/>
</dbReference>
<evidence type="ECO:0000256" key="7">
    <source>
        <dbReference type="ARBA" id="ARBA00022729"/>
    </source>
</evidence>
<feature type="compositionally biased region" description="Basic and acidic residues" evidence="13">
    <location>
        <begin position="477"/>
        <end position="488"/>
    </location>
</feature>
<accession>A0A561WLZ5</accession>
<comment type="function">
    <text evidence="2">Exoglycosidase that cleaves the single beta-linked mannose residue from the non-reducing end of all N-linked glycoprotein oligosaccharides.</text>
</comment>
<evidence type="ECO:0000256" key="13">
    <source>
        <dbReference type="SAM" id="MobiDB-lite"/>
    </source>
</evidence>
<evidence type="ECO:0000256" key="4">
    <source>
        <dbReference type="ARBA" id="ARBA00011245"/>
    </source>
</evidence>
<name>A0A561WLZ5_ACTTI</name>
<dbReference type="FunFam" id="3.20.20.80:FF:000050">
    <property type="entry name" value="Beta-mannosidase B"/>
    <property type="match status" value="1"/>
</dbReference>
<evidence type="ECO:0000256" key="3">
    <source>
        <dbReference type="ARBA" id="ARBA00007401"/>
    </source>
</evidence>
<dbReference type="EMBL" id="VIWY01000002">
    <property type="protein sequence ID" value="TWG24886.1"/>
    <property type="molecule type" value="Genomic_DNA"/>
</dbReference>
<dbReference type="GO" id="GO:0004567">
    <property type="term" value="F:beta-mannosidase activity"/>
    <property type="evidence" value="ECO:0007669"/>
    <property type="project" value="UniProtKB-EC"/>
</dbReference>
<dbReference type="Pfam" id="PF02836">
    <property type="entry name" value="Glyco_hydro_2_C"/>
    <property type="match status" value="1"/>
</dbReference>
<dbReference type="PANTHER" id="PTHR43730:SF1">
    <property type="entry name" value="BETA-MANNOSIDASE"/>
    <property type="match status" value="1"/>
</dbReference>
<evidence type="ECO:0000256" key="2">
    <source>
        <dbReference type="ARBA" id="ARBA00003150"/>
    </source>
</evidence>
<reference evidence="17 18" key="1">
    <citation type="submission" date="2019-06" db="EMBL/GenBank/DDBJ databases">
        <title>Sequencing the genomes of 1000 actinobacteria strains.</title>
        <authorList>
            <person name="Klenk H.-P."/>
        </authorList>
    </citation>
    <scope>NUCLEOTIDE SEQUENCE [LARGE SCALE GENOMIC DNA]</scope>
    <source>
        <strain evidence="17 18">DSM 43866</strain>
    </source>
</reference>
<dbReference type="EC" id="3.2.1.25" evidence="5"/>
<dbReference type="GO" id="GO:0006516">
    <property type="term" value="P:glycoprotein catabolic process"/>
    <property type="evidence" value="ECO:0007669"/>
    <property type="project" value="TreeGrafter"/>
</dbReference>
<dbReference type="Pfam" id="PF22666">
    <property type="entry name" value="Glyco_hydro_2_N2"/>
    <property type="match status" value="1"/>
</dbReference>
<dbReference type="Pfam" id="PF17753">
    <property type="entry name" value="Ig_mannosidase"/>
    <property type="match status" value="1"/>
</dbReference>
<proteinExistence type="inferred from homology"/>
<dbReference type="SUPFAM" id="SSF49785">
    <property type="entry name" value="Galactose-binding domain-like"/>
    <property type="match status" value="1"/>
</dbReference>
<dbReference type="PANTHER" id="PTHR43730">
    <property type="entry name" value="BETA-MANNOSIDASE"/>
    <property type="match status" value="1"/>
</dbReference>
<evidence type="ECO:0000313" key="18">
    <source>
        <dbReference type="Proteomes" id="UP000320239"/>
    </source>
</evidence>
<dbReference type="OrthoDB" id="9758603at2"/>
<keyword evidence="9" id="KW-1015">Disulfide bond</keyword>
<keyword evidence="11" id="KW-0326">Glycosidase</keyword>
<keyword evidence="7" id="KW-0732">Signal</keyword>
<dbReference type="InterPro" id="IPR013783">
    <property type="entry name" value="Ig-like_fold"/>
</dbReference>
<evidence type="ECO:0000256" key="6">
    <source>
        <dbReference type="ARBA" id="ARBA00015707"/>
    </source>
</evidence>
<comment type="catalytic activity">
    <reaction evidence="1">
        <text>Hydrolysis of terminal, non-reducing beta-D-mannose residues in beta-D-mannosides.</text>
        <dbReference type="EC" id="3.2.1.25"/>
    </reaction>
</comment>
<dbReference type="Proteomes" id="UP000320239">
    <property type="component" value="Unassembled WGS sequence"/>
</dbReference>
<dbReference type="InterPro" id="IPR006103">
    <property type="entry name" value="Glyco_hydro_2_cat"/>
</dbReference>
<evidence type="ECO:0000256" key="10">
    <source>
        <dbReference type="ARBA" id="ARBA00023180"/>
    </source>
</evidence>
<keyword evidence="10" id="KW-0325">Glycoprotein</keyword>
<dbReference type="AlphaFoldDB" id="A0A561WLZ5"/>
<dbReference type="SUPFAM" id="SSF51445">
    <property type="entry name" value="(Trans)glycosidases"/>
    <property type="match status" value="1"/>
</dbReference>
<evidence type="ECO:0000256" key="1">
    <source>
        <dbReference type="ARBA" id="ARBA00000829"/>
    </source>
</evidence>
<protein>
    <recommendedName>
        <fullName evidence="6">Beta-mannosidase</fullName>
        <ecNumber evidence="5">3.2.1.25</ecNumber>
    </recommendedName>
    <alternativeName>
        <fullName evidence="12">Lysosomal beta A mannosidase</fullName>
    </alternativeName>
</protein>
<dbReference type="InterPro" id="IPR050887">
    <property type="entry name" value="Beta-mannosidase_GH2"/>
</dbReference>
<keyword evidence="8" id="KW-0378">Hydrolase</keyword>
<dbReference type="InterPro" id="IPR041625">
    <property type="entry name" value="Beta-mannosidase_Ig"/>
</dbReference>
<feature type="domain" description="Beta-mannosidase-like galactose-binding" evidence="16">
    <location>
        <begin position="10"/>
        <end position="182"/>
    </location>
</feature>
<gene>
    <name evidence="17" type="ORF">FHX34_1021449</name>
</gene>